<organism evidence="1">
    <name type="scientific">bioreactor metagenome</name>
    <dbReference type="NCBI Taxonomy" id="1076179"/>
    <lineage>
        <taxon>unclassified sequences</taxon>
        <taxon>metagenomes</taxon>
        <taxon>ecological metagenomes</taxon>
    </lineage>
</organism>
<protein>
    <submittedName>
        <fullName evidence="1">Uncharacterized protein</fullName>
    </submittedName>
</protein>
<accession>A0A644Y8H0</accession>
<name>A0A644Y8H0_9ZZZZ</name>
<evidence type="ECO:0000313" key="1">
    <source>
        <dbReference type="EMBL" id="MPM24855.1"/>
    </source>
</evidence>
<comment type="caution">
    <text evidence="1">The sequence shown here is derived from an EMBL/GenBank/DDBJ whole genome shotgun (WGS) entry which is preliminary data.</text>
</comment>
<reference evidence="1" key="1">
    <citation type="submission" date="2019-08" db="EMBL/GenBank/DDBJ databases">
        <authorList>
            <person name="Kucharzyk K."/>
            <person name="Murdoch R.W."/>
            <person name="Higgins S."/>
            <person name="Loffler F."/>
        </authorList>
    </citation>
    <scope>NUCLEOTIDE SEQUENCE</scope>
</reference>
<dbReference type="AlphaFoldDB" id="A0A644Y8H0"/>
<gene>
    <name evidence="1" type="ORF">SDC9_71343</name>
</gene>
<sequence length="53" mass="5685">MTNATLSVEAYLGTIRFAAGRNEGTNANSRQIRNTLFAEKTLLATGGDMRSPP</sequence>
<dbReference type="EMBL" id="VSSQ01004359">
    <property type="protein sequence ID" value="MPM24855.1"/>
    <property type="molecule type" value="Genomic_DNA"/>
</dbReference>
<proteinExistence type="predicted"/>